<comment type="caution">
    <text evidence="2">The sequence shown here is derived from an EMBL/GenBank/DDBJ whole genome shotgun (WGS) entry which is preliminary data.</text>
</comment>
<proteinExistence type="predicted"/>
<feature type="non-terminal residue" evidence="2">
    <location>
        <position position="77"/>
    </location>
</feature>
<dbReference type="EMBL" id="LGRX02033627">
    <property type="protein sequence ID" value="KAK3240495.1"/>
    <property type="molecule type" value="Genomic_DNA"/>
</dbReference>
<feature type="region of interest" description="Disordered" evidence="1">
    <location>
        <begin position="1"/>
        <end position="22"/>
    </location>
</feature>
<evidence type="ECO:0000313" key="3">
    <source>
        <dbReference type="Proteomes" id="UP001190700"/>
    </source>
</evidence>
<gene>
    <name evidence="2" type="ORF">CYMTET_49664</name>
</gene>
<evidence type="ECO:0000256" key="1">
    <source>
        <dbReference type="SAM" id="MobiDB-lite"/>
    </source>
</evidence>
<organism evidence="2 3">
    <name type="scientific">Cymbomonas tetramitiformis</name>
    <dbReference type="NCBI Taxonomy" id="36881"/>
    <lineage>
        <taxon>Eukaryota</taxon>
        <taxon>Viridiplantae</taxon>
        <taxon>Chlorophyta</taxon>
        <taxon>Pyramimonadophyceae</taxon>
        <taxon>Pyramimonadales</taxon>
        <taxon>Pyramimonadaceae</taxon>
        <taxon>Cymbomonas</taxon>
    </lineage>
</organism>
<keyword evidence="3" id="KW-1185">Reference proteome</keyword>
<accession>A0AAE0BR26</accession>
<evidence type="ECO:0000313" key="2">
    <source>
        <dbReference type="EMBL" id="KAK3240495.1"/>
    </source>
</evidence>
<feature type="compositionally biased region" description="Polar residues" evidence="1">
    <location>
        <begin position="8"/>
        <end position="18"/>
    </location>
</feature>
<protein>
    <submittedName>
        <fullName evidence="2">Uncharacterized protein</fullName>
    </submittedName>
</protein>
<sequence>CGRRGASEVSTQPHSQVQAGRGKEVRALNLDLRCSRRGKAMSGAQPQSSAAGAAKEVRAVNLILRCGRRGKGWPGAL</sequence>
<reference evidence="2 3" key="1">
    <citation type="journal article" date="2015" name="Genome Biol. Evol.">
        <title>Comparative Genomics of a Bacterivorous Green Alga Reveals Evolutionary Causalities and Consequences of Phago-Mixotrophic Mode of Nutrition.</title>
        <authorList>
            <person name="Burns J.A."/>
            <person name="Paasch A."/>
            <person name="Narechania A."/>
            <person name="Kim E."/>
        </authorList>
    </citation>
    <scope>NUCLEOTIDE SEQUENCE [LARGE SCALE GENOMIC DNA]</scope>
    <source>
        <strain evidence="2 3">PLY_AMNH</strain>
    </source>
</reference>
<feature type="non-terminal residue" evidence="2">
    <location>
        <position position="1"/>
    </location>
</feature>
<dbReference type="Proteomes" id="UP001190700">
    <property type="component" value="Unassembled WGS sequence"/>
</dbReference>
<dbReference type="AlphaFoldDB" id="A0AAE0BR26"/>
<name>A0AAE0BR26_9CHLO</name>